<evidence type="ECO:0000256" key="1">
    <source>
        <dbReference type="SAM" id="MobiDB-lite"/>
    </source>
</evidence>
<feature type="domain" description="LRAT" evidence="2">
    <location>
        <begin position="114"/>
        <end position="209"/>
    </location>
</feature>
<organism evidence="3 4">
    <name type="scientific">Chelydra serpentina</name>
    <name type="common">Snapping turtle</name>
    <name type="synonym">Testudo serpentina</name>
    <dbReference type="NCBI Taxonomy" id="8475"/>
    <lineage>
        <taxon>Eukaryota</taxon>
        <taxon>Metazoa</taxon>
        <taxon>Chordata</taxon>
        <taxon>Craniata</taxon>
        <taxon>Vertebrata</taxon>
        <taxon>Euteleostomi</taxon>
        <taxon>Archelosauria</taxon>
        <taxon>Testudinata</taxon>
        <taxon>Testudines</taxon>
        <taxon>Cryptodira</taxon>
        <taxon>Durocryptodira</taxon>
        <taxon>Americhelydia</taxon>
        <taxon>Chelydroidea</taxon>
        <taxon>Chelydridae</taxon>
        <taxon>Chelydra</taxon>
    </lineage>
</organism>
<reference evidence="3" key="2">
    <citation type="submission" date="2025-09" db="UniProtKB">
        <authorList>
            <consortium name="Ensembl"/>
        </authorList>
    </citation>
    <scope>IDENTIFICATION</scope>
</reference>
<sequence length="297" mass="33874">MGNQVEKLTHLNYKEVPTADPTGMDRDEGPRIGVSYIFSSDDDELEQQQQDSVAQDMGGEHPAPQPYDPRLQEVECSVYYRDECIYQKSFAGDDTLSTYTPENLLNRCKPGDLVEFVCQAQYPHWAVYVGDFQVVHLHRLEVVNSFLTDASQGRRGRIANYLYRYKPLSPATAVRNALEQVGCKDRELSWRNSECFAAWCRYGKREFKIGGELRIGKQPYRLQIRLGDKRSHTLEFQSLEDLIMEKRRNDQIGRAAVIQELSSHLQAAEEEEEEGDPGAQTIPPPPCITFTPKPSVP</sequence>
<evidence type="ECO:0000313" key="3">
    <source>
        <dbReference type="Ensembl" id="ENSCSRP00000021327.1"/>
    </source>
</evidence>
<reference evidence="3" key="1">
    <citation type="submission" date="2025-08" db="UniProtKB">
        <authorList>
            <consortium name="Ensembl"/>
        </authorList>
    </citation>
    <scope>IDENTIFICATION</scope>
</reference>
<keyword evidence="4" id="KW-1185">Reference proteome</keyword>
<dbReference type="PROSITE" id="PS51934">
    <property type="entry name" value="LRAT"/>
    <property type="match status" value="1"/>
</dbReference>
<dbReference type="PANTHER" id="PTHR46341:SF2">
    <property type="entry name" value="PROTEIN LRATD2"/>
    <property type="match status" value="1"/>
</dbReference>
<dbReference type="Pfam" id="PF04970">
    <property type="entry name" value="LRAT"/>
    <property type="match status" value="1"/>
</dbReference>
<evidence type="ECO:0000259" key="2">
    <source>
        <dbReference type="PROSITE" id="PS51934"/>
    </source>
</evidence>
<feature type="compositionally biased region" description="Low complexity" evidence="1">
    <location>
        <begin position="288"/>
        <end position="297"/>
    </location>
</feature>
<protein>
    <submittedName>
        <fullName evidence="3">LRAT domain containing 2</fullName>
    </submittedName>
</protein>
<name>A0A8C3XTE7_CHESE</name>
<dbReference type="InterPro" id="IPR007053">
    <property type="entry name" value="LRAT_dom"/>
</dbReference>
<dbReference type="Gene3D" id="3.90.1720.10">
    <property type="entry name" value="endopeptidase domain like (from Nostoc punctiforme)"/>
    <property type="match status" value="2"/>
</dbReference>
<feature type="region of interest" description="Disordered" evidence="1">
    <location>
        <begin position="263"/>
        <end position="297"/>
    </location>
</feature>
<feature type="region of interest" description="Disordered" evidence="1">
    <location>
        <begin position="39"/>
        <end position="68"/>
    </location>
</feature>
<dbReference type="AlphaFoldDB" id="A0A8C3XTE7"/>
<dbReference type="InterPro" id="IPR043299">
    <property type="entry name" value="LRATD1_LRATD2"/>
</dbReference>
<accession>A0A8C3XTE7</accession>
<evidence type="ECO:0000313" key="4">
    <source>
        <dbReference type="Proteomes" id="UP000694403"/>
    </source>
</evidence>
<dbReference type="Ensembl" id="ENSCSRT00000022268.1">
    <property type="protein sequence ID" value="ENSCSRP00000021327.1"/>
    <property type="gene ID" value="ENSCSRG00000016143.1"/>
</dbReference>
<proteinExistence type="predicted"/>
<dbReference type="Proteomes" id="UP000694403">
    <property type="component" value="Unplaced"/>
</dbReference>
<dbReference type="PANTHER" id="PTHR46341">
    <property type="entry name" value="PROTEIN FAM84B-RELATED"/>
    <property type="match status" value="1"/>
</dbReference>